<dbReference type="InterPro" id="IPR039425">
    <property type="entry name" value="RNA_pol_sigma-70-like"/>
</dbReference>
<dbReference type="InterPro" id="IPR013249">
    <property type="entry name" value="RNA_pol_sigma70_r4_t2"/>
</dbReference>
<gene>
    <name evidence="10" type="ORF">DNL40_07285</name>
</gene>
<feature type="region of interest" description="Disordered" evidence="6">
    <location>
        <begin position="199"/>
        <end position="220"/>
    </location>
</feature>
<dbReference type="InterPro" id="IPR013325">
    <property type="entry name" value="RNA_pol_sigma_r2"/>
</dbReference>
<dbReference type="SUPFAM" id="SSF88659">
    <property type="entry name" value="Sigma3 and sigma4 domains of RNA polymerase sigma factors"/>
    <property type="match status" value="1"/>
</dbReference>
<keyword evidence="3" id="KW-0805">Transcription regulation</keyword>
<dbReference type="InterPro" id="IPR037401">
    <property type="entry name" value="SnoaL-like"/>
</dbReference>
<evidence type="ECO:0000256" key="4">
    <source>
        <dbReference type="ARBA" id="ARBA00023082"/>
    </source>
</evidence>
<comment type="similarity">
    <text evidence="1">Belongs to the sigma-70 factor family. ECF subfamily.</text>
</comment>
<evidence type="ECO:0000259" key="8">
    <source>
        <dbReference type="Pfam" id="PF08281"/>
    </source>
</evidence>
<feature type="domain" description="SnoaL-like" evidence="9">
    <location>
        <begin position="233"/>
        <end position="328"/>
    </location>
</feature>
<dbReference type="GO" id="GO:0006352">
    <property type="term" value="P:DNA-templated transcription initiation"/>
    <property type="evidence" value="ECO:0007669"/>
    <property type="project" value="InterPro"/>
</dbReference>
<evidence type="ECO:0000256" key="3">
    <source>
        <dbReference type="ARBA" id="ARBA00023015"/>
    </source>
</evidence>
<reference evidence="10 11" key="1">
    <citation type="submission" date="2018-06" db="EMBL/GenBank/DDBJ databases">
        <title>Whole genome sequencing of a novel hydrocarbon degrading bacterial strain, PW21 isolated from oil contaminated produced water sample.</title>
        <authorList>
            <person name="Nagkirti P."/>
            <person name="Shaikh A."/>
            <person name="Gowdaman V."/>
            <person name="Engineer A.E."/>
            <person name="Dagar S."/>
            <person name="Dhakephalkar P.K."/>
        </authorList>
    </citation>
    <scope>NUCLEOTIDE SEQUENCE [LARGE SCALE GENOMIC DNA]</scope>
    <source>
        <strain evidence="10 11">PW21</strain>
    </source>
</reference>
<keyword evidence="4" id="KW-0731">Sigma factor</keyword>
<evidence type="ECO:0000256" key="2">
    <source>
        <dbReference type="ARBA" id="ARBA00011344"/>
    </source>
</evidence>
<dbReference type="InterPro" id="IPR007627">
    <property type="entry name" value="RNA_pol_sigma70_r2"/>
</dbReference>
<evidence type="ECO:0000256" key="5">
    <source>
        <dbReference type="ARBA" id="ARBA00023163"/>
    </source>
</evidence>
<sequence>MTQAALRPDAAARADAGDGELGAALDAYRSELTGYCYRMLGGAFDADDAVQETMLRAWRAHDRFEGRSSLRSWLYRIATNVCFDHLGSAAHRRERPMGLGAAQPPELERFGETLAEERWVEPVPDDAVLPRQGDPAQMAVGHESIRLAFVAALQHLPPRQRAVLVLREVLRWSAAETAELLGTSVAAVNSALQRARATLDEKAPTLETTSSLPGARTGRGSGPGAAWAQAMLEKYLDAFERYDMEALVALLRDDAALNMPPYSMWVQGKEHIAAWMLGPGAECRGSRCLPVRANGSPAFGQYRPDPVHGGWYAWGLVVLEADDDGKVAGITTFLDTGSWFPRFGLPERLDPDLAA</sequence>
<dbReference type="Pfam" id="PF04542">
    <property type="entry name" value="Sigma70_r2"/>
    <property type="match status" value="1"/>
</dbReference>
<dbReference type="InterPro" id="IPR014305">
    <property type="entry name" value="RNA_pol_sigma-G_actinobac"/>
</dbReference>
<dbReference type="InterPro" id="IPR036388">
    <property type="entry name" value="WH-like_DNA-bd_sf"/>
</dbReference>
<dbReference type="EMBL" id="QKWH01000004">
    <property type="protein sequence ID" value="PZR53323.1"/>
    <property type="molecule type" value="Genomic_DNA"/>
</dbReference>
<evidence type="ECO:0000256" key="1">
    <source>
        <dbReference type="ARBA" id="ARBA00010641"/>
    </source>
</evidence>
<dbReference type="Pfam" id="PF08281">
    <property type="entry name" value="Sigma70_r4_2"/>
    <property type="match status" value="1"/>
</dbReference>
<dbReference type="SUPFAM" id="SSF54427">
    <property type="entry name" value="NTF2-like"/>
    <property type="match status" value="1"/>
</dbReference>
<dbReference type="Gene3D" id="1.10.10.10">
    <property type="entry name" value="Winged helix-like DNA-binding domain superfamily/Winged helix DNA-binding domain"/>
    <property type="match status" value="1"/>
</dbReference>
<dbReference type="PANTHER" id="PTHR43133">
    <property type="entry name" value="RNA POLYMERASE ECF-TYPE SIGMA FACTO"/>
    <property type="match status" value="1"/>
</dbReference>
<evidence type="ECO:0000256" key="6">
    <source>
        <dbReference type="SAM" id="MobiDB-lite"/>
    </source>
</evidence>
<accession>A0A2W5WRS2</accession>
<evidence type="ECO:0000313" key="10">
    <source>
        <dbReference type="EMBL" id="PZR53323.1"/>
    </source>
</evidence>
<feature type="domain" description="RNA polymerase sigma factor 70 region 4 type 2" evidence="8">
    <location>
        <begin position="147"/>
        <end position="199"/>
    </location>
</feature>
<dbReference type="PANTHER" id="PTHR43133:SF65">
    <property type="entry name" value="ECF RNA POLYMERASE SIGMA FACTOR SIGG"/>
    <property type="match status" value="1"/>
</dbReference>
<proteinExistence type="inferred from homology"/>
<dbReference type="InterPro" id="IPR014284">
    <property type="entry name" value="RNA_pol_sigma-70_dom"/>
</dbReference>
<name>A0A2W5WRS2_9MICO</name>
<dbReference type="AlphaFoldDB" id="A0A2W5WRS2"/>
<comment type="subunit">
    <text evidence="2">Interacts transiently with the RNA polymerase catalytic core formed by RpoA, RpoB, RpoC and RpoZ (2 alpha, 1 beta, 1 beta' and 1 omega subunit) to form the RNA polymerase holoenzyme that can initiate transcription.</text>
</comment>
<organism evidence="10 11">
    <name type="scientific">Xylanimonas oleitrophica</name>
    <dbReference type="NCBI Taxonomy" id="2607479"/>
    <lineage>
        <taxon>Bacteria</taxon>
        <taxon>Bacillati</taxon>
        <taxon>Actinomycetota</taxon>
        <taxon>Actinomycetes</taxon>
        <taxon>Micrococcales</taxon>
        <taxon>Promicromonosporaceae</taxon>
        <taxon>Xylanimonas</taxon>
    </lineage>
</organism>
<dbReference type="InterPro" id="IPR013324">
    <property type="entry name" value="RNA_pol_sigma_r3/r4-like"/>
</dbReference>
<dbReference type="NCBIfam" id="TIGR02960">
    <property type="entry name" value="SigX5"/>
    <property type="match status" value="1"/>
</dbReference>
<evidence type="ECO:0000313" key="11">
    <source>
        <dbReference type="Proteomes" id="UP000248783"/>
    </source>
</evidence>
<protein>
    <submittedName>
        <fullName evidence="10">RNA polymerase subunit sigma-70</fullName>
    </submittedName>
</protein>
<dbReference type="Gene3D" id="3.10.450.50">
    <property type="match status" value="1"/>
</dbReference>
<keyword evidence="5" id="KW-0804">Transcription</keyword>
<comment type="caution">
    <text evidence="10">The sequence shown here is derived from an EMBL/GenBank/DDBJ whole genome shotgun (WGS) entry which is preliminary data.</text>
</comment>
<keyword evidence="11" id="KW-1185">Reference proteome</keyword>
<dbReference type="InterPro" id="IPR032710">
    <property type="entry name" value="NTF2-like_dom_sf"/>
</dbReference>
<dbReference type="NCBIfam" id="NF006089">
    <property type="entry name" value="PRK08241.1"/>
    <property type="match status" value="1"/>
</dbReference>
<dbReference type="SUPFAM" id="SSF88946">
    <property type="entry name" value="Sigma2 domain of RNA polymerase sigma factors"/>
    <property type="match status" value="1"/>
</dbReference>
<dbReference type="NCBIfam" id="TIGR02937">
    <property type="entry name" value="sigma70-ECF"/>
    <property type="match status" value="1"/>
</dbReference>
<dbReference type="Pfam" id="PF12680">
    <property type="entry name" value="SnoaL_2"/>
    <property type="match status" value="1"/>
</dbReference>
<evidence type="ECO:0000259" key="7">
    <source>
        <dbReference type="Pfam" id="PF04542"/>
    </source>
</evidence>
<feature type="domain" description="RNA polymerase sigma-70 region 2" evidence="7">
    <location>
        <begin position="26"/>
        <end position="89"/>
    </location>
</feature>
<dbReference type="GO" id="GO:0016987">
    <property type="term" value="F:sigma factor activity"/>
    <property type="evidence" value="ECO:0007669"/>
    <property type="project" value="UniProtKB-KW"/>
</dbReference>
<dbReference type="CDD" id="cd06171">
    <property type="entry name" value="Sigma70_r4"/>
    <property type="match status" value="1"/>
</dbReference>
<evidence type="ECO:0000259" key="9">
    <source>
        <dbReference type="Pfam" id="PF12680"/>
    </source>
</evidence>
<dbReference type="Proteomes" id="UP000248783">
    <property type="component" value="Unassembled WGS sequence"/>
</dbReference>
<dbReference type="GO" id="GO:0003677">
    <property type="term" value="F:DNA binding"/>
    <property type="evidence" value="ECO:0007669"/>
    <property type="project" value="InterPro"/>
</dbReference>
<dbReference type="Gene3D" id="1.10.1740.10">
    <property type="match status" value="1"/>
</dbReference>
<dbReference type="RefSeq" id="WP_111250600.1">
    <property type="nucleotide sequence ID" value="NZ_QKWH01000004.1"/>
</dbReference>